<gene>
    <name evidence="1" type="ORF">ACCQ42_04960</name>
</gene>
<name>A0ABW9MF04_9FIRM</name>
<evidence type="ECO:0000313" key="2">
    <source>
        <dbReference type="Proteomes" id="UP001637994"/>
    </source>
</evidence>
<evidence type="ECO:0000313" key="1">
    <source>
        <dbReference type="EMBL" id="MFO3667116.1"/>
    </source>
</evidence>
<protein>
    <submittedName>
        <fullName evidence="1">Uncharacterized protein</fullName>
    </submittedName>
</protein>
<dbReference type="Proteomes" id="UP001637994">
    <property type="component" value="Unassembled WGS sequence"/>
</dbReference>
<proteinExistence type="predicted"/>
<sequence length="297" mass="34428">MAVEKMNLVNITSRLENLTDLLKDVINIGQIEPIDAFGQVASRAFSVKASSENVELTEDMNSITSFQGLSKEELEKLDYLKKFFDIKDDEKIGKITKVIEKDELDRLYTRLEPMIKRRESLVEEKEKLLTYKNNLEILNRADVDIDKIKHLNYFDFRYGKVTKDGRFILKNNYENIPSLIIHLNDEDTKSADAINTLIELDNKTSERRRSVDAIIENEKAESLKVANKIDQTYLEKITREVAELNKNNDEEISKEASEIKKSFSDKKSSIESLYKDEVDMLVDEAFEKIIKEDGNDR</sequence>
<comment type="caution">
    <text evidence="1">The sequence shown here is derived from an EMBL/GenBank/DDBJ whole genome shotgun (WGS) entry which is preliminary data.</text>
</comment>
<dbReference type="RefSeq" id="WP_410035526.1">
    <property type="nucleotide sequence ID" value="NZ_JBGMEF010000018.1"/>
</dbReference>
<dbReference type="EMBL" id="JBGMEF010000018">
    <property type="protein sequence ID" value="MFO3667116.1"/>
    <property type="molecule type" value="Genomic_DNA"/>
</dbReference>
<organism evidence="1 2">
    <name type="scientific">Anaerococcus kampingae</name>
    <dbReference type="NCBI Taxonomy" id="3115614"/>
    <lineage>
        <taxon>Bacteria</taxon>
        <taxon>Bacillati</taxon>
        <taxon>Bacillota</taxon>
        <taxon>Tissierellia</taxon>
        <taxon>Tissierellales</taxon>
        <taxon>Peptoniphilaceae</taxon>
        <taxon>Anaerococcus</taxon>
    </lineage>
</organism>
<reference evidence="1 2" key="1">
    <citation type="journal article" date="2025" name="Anaerobe">
        <title>Description of Anaerococcus kampingiae sp. nov., Anaerococcus groningensis sp. nov., Anaerococcus martiniensis sp. nov., and Anaerococcus cruorum sp. nov., isolated from human clinical specimens.</title>
        <authorList>
            <person name="Boiten K.E."/>
            <person name="Meijer J."/>
            <person name="van Wezel E.M."/>
            <person name="Veloo A.C.M."/>
        </authorList>
    </citation>
    <scope>NUCLEOTIDE SEQUENCE [LARGE SCALE GENOMIC DNA]</scope>
    <source>
        <strain evidence="1 2">ENR0874</strain>
    </source>
</reference>
<keyword evidence="2" id="KW-1185">Reference proteome</keyword>
<accession>A0ABW9MF04</accession>